<evidence type="ECO:0000256" key="6">
    <source>
        <dbReference type="ARBA" id="ARBA00023157"/>
    </source>
</evidence>
<evidence type="ECO:0000256" key="3">
    <source>
        <dbReference type="ARBA" id="ARBA00022525"/>
    </source>
</evidence>
<proteinExistence type="inferred from homology"/>
<dbReference type="EMBL" id="JADBGI010000029">
    <property type="protein sequence ID" value="MBE3001802.1"/>
    <property type="molecule type" value="Genomic_DNA"/>
</dbReference>
<organism evidence="10 11">
    <name type="scientific">Nocardiopsis coralli</name>
    <dbReference type="NCBI Taxonomy" id="2772213"/>
    <lineage>
        <taxon>Bacteria</taxon>
        <taxon>Bacillati</taxon>
        <taxon>Actinomycetota</taxon>
        <taxon>Actinomycetes</taxon>
        <taxon>Streptosporangiales</taxon>
        <taxon>Nocardiopsidaceae</taxon>
        <taxon>Nocardiopsis</taxon>
    </lineage>
</organism>
<evidence type="ECO:0000256" key="2">
    <source>
        <dbReference type="ARBA" id="ARBA00010472"/>
    </source>
</evidence>
<accession>A0ABR9PDA9</accession>
<feature type="region of interest" description="Disordered" evidence="7">
    <location>
        <begin position="30"/>
        <end position="97"/>
    </location>
</feature>
<evidence type="ECO:0000313" key="11">
    <source>
        <dbReference type="Proteomes" id="UP000806528"/>
    </source>
</evidence>
<feature type="signal peptide" evidence="8">
    <location>
        <begin position="1"/>
        <end position="18"/>
    </location>
</feature>
<keyword evidence="5" id="KW-0722">Serine protease inhibitor</keyword>
<keyword evidence="4" id="KW-0646">Protease inhibitor</keyword>
<dbReference type="Gene3D" id="3.30.350.10">
    <property type="entry name" value="Subtilisin inhibitor-like"/>
    <property type="match status" value="1"/>
</dbReference>
<feature type="chain" id="PRO_5046344815" evidence="8">
    <location>
        <begin position="19"/>
        <end position="180"/>
    </location>
</feature>
<dbReference type="Pfam" id="PF00720">
    <property type="entry name" value="SSI"/>
    <property type="match status" value="1"/>
</dbReference>
<evidence type="ECO:0000313" key="10">
    <source>
        <dbReference type="EMBL" id="MBE3001802.1"/>
    </source>
</evidence>
<sequence>MRMHTFATALPTRLAALAALGLLITACGNDSSEVSAPAPDNDNGESTEAPENDGGDDAEDEADGEASGDAEVELTIERSLSGDEALEPREGFEEGTYTLTCGPEGGDHPDAEAACAQIEEAGEEPFTLDTSDMACTMQIGGPEQAHVTGHVHGTEIDTEFNQQNGCEIERFEELETVLNP</sequence>
<gene>
    <name evidence="10" type="ORF">IDM40_24345</name>
</gene>
<comment type="caution">
    <text evidence="10">The sequence shown here is derived from an EMBL/GenBank/DDBJ whole genome shotgun (WGS) entry which is preliminary data.</text>
</comment>
<keyword evidence="11" id="KW-1185">Reference proteome</keyword>
<name>A0ABR9PDA9_9ACTN</name>
<evidence type="ECO:0000256" key="4">
    <source>
        <dbReference type="ARBA" id="ARBA00022690"/>
    </source>
</evidence>
<keyword evidence="6" id="KW-1015">Disulfide bond</keyword>
<feature type="compositionally biased region" description="Acidic residues" evidence="7">
    <location>
        <begin position="42"/>
        <end position="74"/>
    </location>
</feature>
<feature type="domain" description="Subtilisin inhibitor" evidence="9">
    <location>
        <begin position="93"/>
        <end position="158"/>
    </location>
</feature>
<dbReference type="SUPFAM" id="SSF55399">
    <property type="entry name" value="Subtilisin inhibitor"/>
    <property type="match status" value="1"/>
</dbReference>
<dbReference type="PROSITE" id="PS51257">
    <property type="entry name" value="PROKAR_LIPOPROTEIN"/>
    <property type="match status" value="1"/>
</dbReference>
<keyword evidence="8" id="KW-0732">Signal</keyword>
<dbReference type="InterPro" id="IPR023549">
    <property type="entry name" value="Subtilisin_inhibitor"/>
</dbReference>
<dbReference type="RefSeq" id="WP_193124398.1">
    <property type="nucleotide sequence ID" value="NZ_JADBGI010000029.1"/>
</dbReference>
<evidence type="ECO:0000256" key="8">
    <source>
        <dbReference type="SAM" id="SignalP"/>
    </source>
</evidence>
<evidence type="ECO:0000256" key="1">
    <source>
        <dbReference type="ARBA" id="ARBA00004613"/>
    </source>
</evidence>
<evidence type="ECO:0000259" key="9">
    <source>
        <dbReference type="Pfam" id="PF00720"/>
    </source>
</evidence>
<dbReference type="InterPro" id="IPR036819">
    <property type="entry name" value="Subtilisin_inhibitor-like_sf"/>
</dbReference>
<comment type="subcellular location">
    <subcellularLocation>
        <location evidence="1">Secreted</location>
    </subcellularLocation>
</comment>
<evidence type="ECO:0000256" key="5">
    <source>
        <dbReference type="ARBA" id="ARBA00022900"/>
    </source>
</evidence>
<reference evidence="10 11" key="1">
    <citation type="submission" date="2020-09" db="EMBL/GenBank/DDBJ databases">
        <title>Diversity and distribution of actinomycetes associated with coral in the coast of Hainan.</title>
        <authorList>
            <person name="Li F."/>
        </authorList>
    </citation>
    <scope>NUCLEOTIDE SEQUENCE [LARGE SCALE GENOMIC DNA]</scope>
    <source>
        <strain evidence="10 11">HNM0947</strain>
    </source>
</reference>
<comment type="similarity">
    <text evidence="2">Belongs to the protease inhibitor I16 (SSI) family.</text>
</comment>
<keyword evidence="3" id="KW-0964">Secreted</keyword>
<evidence type="ECO:0000256" key="7">
    <source>
        <dbReference type="SAM" id="MobiDB-lite"/>
    </source>
</evidence>
<protein>
    <submittedName>
        <fullName evidence="10">Proteinase inhibitor I4 serpin</fullName>
    </submittedName>
</protein>
<dbReference type="Proteomes" id="UP000806528">
    <property type="component" value="Unassembled WGS sequence"/>
</dbReference>